<evidence type="ECO:0000256" key="1">
    <source>
        <dbReference type="ARBA" id="ARBA00004141"/>
    </source>
</evidence>
<organism evidence="6 7">
    <name type="scientific">Asparagus officinalis</name>
    <name type="common">Garden asparagus</name>
    <dbReference type="NCBI Taxonomy" id="4686"/>
    <lineage>
        <taxon>Eukaryota</taxon>
        <taxon>Viridiplantae</taxon>
        <taxon>Streptophyta</taxon>
        <taxon>Embryophyta</taxon>
        <taxon>Tracheophyta</taxon>
        <taxon>Spermatophyta</taxon>
        <taxon>Magnoliopsida</taxon>
        <taxon>Liliopsida</taxon>
        <taxon>Asparagales</taxon>
        <taxon>Asparagaceae</taxon>
        <taxon>Asparagoideae</taxon>
        <taxon>Asparagus</taxon>
    </lineage>
</organism>
<keyword evidence="5" id="KW-0472">Membrane</keyword>
<accession>A0A5P1FJ06</accession>
<evidence type="ECO:0000256" key="3">
    <source>
        <dbReference type="ARBA" id="ARBA00022692"/>
    </source>
</evidence>
<dbReference type="Proteomes" id="UP000243459">
    <property type="component" value="Chromosome 2"/>
</dbReference>
<feature type="non-terminal residue" evidence="6">
    <location>
        <position position="57"/>
    </location>
</feature>
<evidence type="ECO:0000313" key="6">
    <source>
        <dbReference type="EMBL" id="ONK78306.1"/>
    </source>
</evidence>
<dbReference type="GO" id="GO:0016020">
    <property type="term" value="C:membrane"/>
    <property type="evidence" value="ECO:0007669"/>
    <property type="project" value="UniProtKB-SubCell"/>
</dbReference>
<dbReference type="PANTHER" id="PTHR21433">
    <property type="entry name" value="TRANSMEMBRANE PROTEIN INDUCED BY TUMOR NECROSIS FACTOR ALPHA"/>
    <property type="match status" value="1"/>
</dbReference>
<feature type="non-terminal residue" evidence="6">
    <location>
        <position position="1"/>
    </location>
</feature>
<comment type="subcellular location">
    <subcellularLocation>
        <location evidence="1">Membrane</location>
        <topology evidence="1">Multi-pass membrane protein</topology>
    </subcellularLocation>
</comment>
<dbReference type="InterPro" id="IPR012926">
    <property type="entry name" value="TMEM120A/B"/>
</dbReference>
<evidence type="ECO:0000256" key="5">
    <source>
        <dbReference type="ARBA" id="ARBA00023136"/>
    </source>
</evidence>
<dbReference type="EMBL" id="CM007382">
    <property type="protein sequence ID" value="ONK78306.1"/>
    <property type="molecule type" value="Genomic_DNA"/>
</dbReference>
<dbReference type="Pfam" id="PF07851">
    <property type="entry name" value="TMEM120A-B"/>
    <property type="match status" value="1"/>
</dbReference>
<dbReference type="PANTHER" id="PTHR21433:SF0">
    <property type="entry name" value="TRANSMEMBRANE PROTEIN 120 HOMOLOG"/>
    <property type="match status" value="1"/>
</dbReference>
<dbReference type="Gramene" id="ONK78306">
    <property type="protein sequence ID" value="ONK78306"/>
    <property type="gene ID" value="A4U43_C02F16950"/>
</dbReference>
<evidence type="ECO:0000256" key="4">
    <source>
        <dbReference type="ARBA" id="ARBA00022989"/>
    </source>
</evidence>
<reference evidence="7" key="1">
    <citation type="journal article" date="2017" name="Nat. Commun.">
        <title>The asparagus genome sheds light on the origin and evolution of a young Y chromosome.</title>
        <authorList>
            <person name="Harkess A."/>
            <person name="Zhou J."/>
            <person name="Xu C."/>
            <person name="Bowers J.E."/>
            <person name="Van der Hulst R."/>
            <person name="Ayyampalayam S."/>
            <person name="Mercati F."/>
            <person name="Riccardi P."/>
            <person name="McKain M.R."/>
            <person name="Kakrana A."/>
            <person name="Tang H."/>
            <person name="Ray J."/>
            <person name="Groenendijk J."/>
            <person name="Arikit S."/>
            <person name="Mathioni S.M."/>
            <person name="Nakano M."/>
            <person name="Shan H."/>
            <person name="Telgmann-Rauber A."/>
            <person name="Kanno A."/>
            <person name="Yue Z."/>
            <person name="Chen H."/>
            <person name="Li W."/>
            <person name="Chen Y."/>
            <person name="Xu X."/>
            <person name="Zhang Y."/>
            <person name="Luo S."/>
            <person name="Chen H."/>
            <person name="Gao J."/>
            <person name="Mao Z."/>
            <person name="Pires J.C."/>
            <person name="Luo M."/>
            <person name="Kudrna D."/>
            <person name="Wing R.A."/>
            <person name="Meyers B.C."/>
            <person name="Yi K."/>
            <person name="Kong H."/>
            <person name="Lavrijsen P."/>
            <person name="Sunseri F."/>
            <person name="Falavigna A."/>
            <person name="Ye Y."/>
            <person name="Leebens-Mack J.H."/>
            <person name="Chen G."/>
        </authorList>
    </citation>
    <scope>NUCLEOTIDE SEQUENCE [LARGE SCALE GENOMIC DNA]</scope>
    <source>
        <strain evidence="7">cv. DH0086</strain>
    </source>
</reference>
<gene>
    <name evidence="6" type="ORF">A4U43_C02F16950</name>
</gene>
<evidence type="ECO:0000313" key="7">
    <source>
        <dbReference type="Proteomes" id="UP000243459"/>
    </source>
</evidence>
<evidence type="ECO:0000256" key="2">
    <source>
        <dbReference type="ARBA" id="ARBA00009700"/>
    </source>
</evidence>
<keyword evidence="3" id="KW-0812">Transmembrane</keyword>
<keyword evidence="4" id="KW-1133">Transmembrane helix</keyword>
<keyword evidence="7" id="KW-1185">Reference proteome</keyword>
<comment type="similarity">
    <text evidence="2">Belongs to the TMEM120 family.</text>
</comment>
<protein>
    <submittedName>
        <fullName evidence="6">Uncharacterized protein</fullName>
    </submittedName>
</protein>
<sequence>LDEELYRAKCHISEGDVSSLLPNKDHGMFLKMFLGTLNVQATRKEVRLKVKEEYNDY</sequence>
<dbReference type="AlphaFoldDB" id="A0A5P1FJ06"/>
<proteinExistence type="inferred from homology"/>
<name>A0A5P1FJ06_ASPOF</name>